<keyword evidence="2" id="KW-0736">Signalosome</keyword>
<evidence type="ECO:0000256" key="2">
    <source>
        <dbReference type="ARBA" id="ARBA00022790"/>
    </source>
</evidence>
<dbReference type="GeneID" id="30150500"/>
<dbReference type="PANTHER" id="PTHR15350">
    <property type="entry name" value="COP9 SIGNALOSOME COMPLEX SUBUNIT 7/DENDRITIC CELL PROTEIN GA17"/>
    <property type="match status" value="1"/>
</dbReference>
<protein>
    <recommendedName>
        <fullName evidence="3">PCI domain-containing protein</fullName>
    </recommendedName>
</protein>
<evidence type="ECO:0000259" key="3">
    <source>
        <dbReference type="PROSITE" id="PS50250"/>
    </source>
</evidence>
<evidence type="ECO:0000313" key="4">
    <source>
        <dbReference type="EMBL" id="ODQ80098.1"/>
    </source>
</evidence>
<dbReference type="GO" id="GO:0008180">
    <property type="term" value="C:COP9 signalosome"/>
    <property type="evidence" value="ECO:0007669"/>
    <property type="project" value="UniProtKB-KW"/>
</dbReference>
<feature type="domain" description="PCI" evidence="3">
    <location>
        <begin position="1"/>
        <end position="153"/>
    </location>
</feature>
<proteinExistence type="inferred from homology"/>
<keyword evidence="5" id="KW-1185">Reference proteome</keyword>
<comment type="similarity">
    <text evidence="1">Belongs to the CSN7/EIF3M family. CSN7 subfamily.</text>
</comment>
<dbReference type="InterPro" id="IPR045237">
    <property type="entry name" value="COPS7/eIF3m"/>
</dbReference>
<organism evidence="4 5">
    <name type="scientific">Babjeviella inositovora NRRL Y-12698</name>
    <dbReference type="NCBI Taxonomy" id="984486"/>
    <lineage>
        <taxon>Eukaryota</taxon>
        <taxon>Fungi</taxon>
        <taxon>Dikarya</taxon>
        <taxon>Ascomycota</taxon>
        <taxon>Saccharomycotina</taxon>
        <taxon>Pichiomycetes</taxon>
        <taxon>Serinales incertae sedis</taxon>
        <taxon>Babjeviella</taxon>
    </lineage>
</organism>
<dbReference type="PANTHER" id="PTHR15350:SF5">
    <property type="entry name" value="COP9 SIGNALOSOME COMPLEX SUBUNIT 7"/>
    <property type="match status" value="1"/>
</dbReference>
<dbReference type="Pfam" id="PF01399">
    <property type="entry name" value="PCI"/>
    <property type="match status" value="1"/>
</dbReference>
<gene>
    <name evidence="4" type="ORF">BABINDRAFT_7579</name>
</gene>
<dbReference type="OrthoDB" id="10265275at2759"/>
<evidence type="ECO:0000256" key="1">
    <source>
        <dbReference type="ARBA" id="ARBA00008482"/>
    </source>
</evidence>
<dbReference type="EMBL" id="KV454430">
    <property type="protein sequence ID" value="ODQ80098.1"/>
    <property type="molecule type" value="Genomic_DNA"/>
</dbReference>
<dbReference type="InterPro" id="IPR000717">
    <property type="entry name" value="PCI_dom"/>
</dbReference>
<dbReference type="STRING" id="984486.A0A1E3QR33"/>
<accession>A0A1E3QR33</accession>
<dbReference type="PROSITE" id="PS50250">
    <property type="entry name" value="PCI"/>
    <property type="match status" value="1"/>
</dbReference>
<name>A0A1E3QR33_9ASCO</name>
<dbReference type="RefSeq" id="XP_018985426.1">
    <property type="nucleotide sequence ID" value="XM_019132647.1"/>
</dbReference>
<dbReference type="Proteomes" id="UP000094336">
    <property type="component" value="Unassembled WGS sequence"/>
</dbReference>
<dbReference type="AlphaFoldDB" id="A0A1E3QR33"/>
<evidence type="ECO:0000313" key="5">
    <source>
        <dbReference type="Proteomes" id="UP000094336"/>
    </source>
</evidence>
<sequence>MDSILQQLTQATTKTQAHQLVSAAISDPRVVGFQELFSSPLLHDLLESEPNSEDSKYCNTLEVFTFGVFDDYMEHRELLIELLVPQVVKLRVLTLLSACVSKTQISYDELTSLLHVDTVAEAESIIITAIQNQHIDAELYSAEQHVQIRAFAGRDVILPQQSLRIVDAEKNSVARLEDLALILDNWSSVNVLKTSGLVADTEALLNGNQERV</sequence>
<reference evidence="5" key="1">
    <citation type="submission" date="2016-05" db="EMBL/GenBank/DDBJ databases">
        <title>Comparative genomics of biotechnologically important yeasts.</title>
        <authorList>
            <consortium name="DOE Joint Genome Institute"/>
            <person name="Riley R."/>
            <person name="Haridas S."/>
            <person name="Wolfe K.H."/>
            <person name="Lopes M.R."/>
            <person name="Hittinger C.T."/>
            <person name="Goker M."/>
            <person name="Salamov A."/>
            <person name="Wisecaver J."/>
            <person name="Long T.M."/>
            <person name="Aerts A.L."/>
            <person name="Barry K."/>
            <person name="Choi C."/>
            <person name="Clum A."/>
            <person name="Coughlan A.Y."/>
            <person name="Deshpande S."/>
            <person name="Douglass A.P."/>
            <person name="Hanson S.J."/>
            <person name="Klenk H.-P."/>
            <person name="Labutti K."/>
            <person name="Lapidus A."/>
            <person name="Lindquist E."/>
            <person name="Lipzen A."/>
            <person name="Meier-Kolthoff J.P."/>
            <person name="Ohm R.A."/>
            <person name="Otillar R.P."/>
            <person name="Pangilinan J."/>
            <person name="Peng Y."/>
            <person name="Rokas A."/>
            <person name="Rosa C.A."/>
            <person name="Scheuner C."/>
            <person name="Sibirny A.A."/>
            <person name="Slot J.C."/>
            <person name="Stielow J.B."/>
            <person name="Sun H."/>
            <person name="Kurtzman C.P."/>
            <person name="Blackwell M."/>
            <person name="Grigoriev I.V."/>
            <person name="Jeffries T.W."/>
        </authorList>
    </citation>
    <scope>NUCLEOTIDE SEQUENCE [LARGE SCALE GENOMIC DNA]</scope>
    <source>
        <strain evidence="5">NRRL Y-12698</strain>
    </source>
</reference>